<organism evidence="2 3">
    <name type="scientific">Plasmodiophora brassicae</name>
    <name type="common">Clubroot disease agent</name>
    <dbReference type="NCBI Taxonomy" id="37360"/>
    <lineage>
        <taxon>Eukaryota</taxon>
        <taxon>Sar</taxon>
        <taxon>Rhizaria</taxon>
        <taxon>Endomyxa</taxon>
        <taxon>Phytomyxea</taxon>
        <taxon>Plasmodiophorida</taxon>
        <taxon>Plasmodiophoridae</taxon>
        <taxon>Plasmodiophora</taxon>
    </lineage>
</organism>
<protein>
    <submittedName>
        <fullName evidence="2">Uncharacterized protein</fullName>
    </submittedName>
</protein>
<reference evidence="2 3" key="1">
    <citation type="submission" date="2015-02" db="EMBL/GenBank/DDBJ databases">
        <authorList>
            <person name="Chooi Y.-H."/>
        </authorList>
    </citation>
    <scope>NUCLEOTIDE SEQUENCE [LARGE SCALE GENOMIC DNA]</scope>
    <source>
        <strain evidence="2">E3</strain>
    </source>
</reference>
<dbReference type="Proteomes" id="UP000039324">
    <property type="component" value="Unassembled WGS sequence"/>
</dbReference>
<accession>A0A0G4J5A9</accession>
<keyword evidence="3" id="KW-1185">Reference proteome</keyword>
<evidence type="ECO:0000313" key="2">
    <source>
        <dbReference type="EMBL" id="CEP02687.1"/>
    </source>
</evidence>
<evidence type="ECO:0000256" key="1">
    <source>
        <dbReference type="SAM" id="MobiDB-lite"/>
    </source>
</evidence>
<dbReference type="AlphaFoldDB" id="A0A0G4J5A9"/>
<sequence>MESVPYPTTADDFGGRGRQDGPINPNAPLPPSPASRSKRPTTSRTPRTKLNDFLQAERRGGVYNLHGNVGFGPDIATQAASTAVIRRLVPERYAQAQERHNQAVPEPVACRPGVQDAPRVVVLHLHSWAYNIRTVGPTR</sequence>
<gene>
    <name evidence="2" type="ORF">PBRA_002655</name>
</gene>
<proteinExistence type="predicted"/>
<dbReference type="EMBL" id="CDSF01000133">
    <property type="protein sequence ID" value="CEP02687.1"/>
    <property type="molecule type" value="Genomic_DNA"/>
</dbReference>
<feature type="region of interest" description="Disordered" evidence="1">
    <location>
        <begin position="1"/>
        <end position="50"/>
    </location>
</feature>
<name>A0A0G4J5A9_PLABS</name>
<evidence type="ECO:0000313" key="3">
    <source>
        <dbReference type="Proteomes" id="UP000039324"/>
    </source>
</evidence>